<dbReference type="EMBL" id="KY684105">
    <property type="protein sequence ID" value="ARF10744.1"/>
    <property type="molecule type" value="Genomic_DNA"/>
</dbReference>
<name>A0A1V0SGH3_9VIRU</name>
<organism evidence="1">
    <name type="scientific">Hokovirus HKV1</name>
    <dbReference type="NCBI Taxonomy" id="1977638"/>
    <lineage>
        <taxon>Viruses</taxon>
        <taxon>Varidnaviria</taxon>
        <taxon>Bamfordvirae</taxon>
        <taxon>Nucleocytoviricota</taxon>
        <taxon>Megaviricetes</taxon>
        <taxon>Imitervirales</taxon>
        <taxon>Mimiviridae</taxon>
        <taxon>Klosneuvirinae</taxon>
        <taxon>Hokovirus</taxon>
    </lineage>
</organism>
<evidence type="ECO:0000313" key="1">
    <source>
        <dbReference type="EMBL" id="ARF10744.1"/>
    </source>
</evidence>
<protein>
    <submittedName>
        <fullName evidence="1">Uncharacterized protein</fullName>
    </submittedName>
</protein>
<gene>
    <name evidence="1" type="ORF">Hokovirus_3_17</name>
</gene>
<sequence>MLKINIQKYIHYKNNFYKILKAKSLNDKFLKTKSLNNTLLKTKLINPNYFDNKIKFYVEHILPISLIKKQYKFSQNIIKNSINQLIITNNKKFVIPYNTNNMILIKHYKKQGLNINDILYIILYHKTNINTINYLQINNIKLSLEDLKYIFIDSELNTFRHDWKKIIKYIHDFQLVKTFLISNCDNLLVFDYIENNLFNIQNDKHDYMIILNIDNSYYRRILLANYSSFYL</sequence>
<proteinExistence type="predicted"/>
<accession>A0A1V0SGH3</accession>
<reference evidence="1" key="1">
    <citation type="journal article" date="2017" name="Science">
        <title>Giant viruses with an expanded complement of translation system components.</title>
        <authorList>
            <person name="Schulz F."/>
            <person name="Yutin N."/>
            <person name="Ivanova N.N."/>
            <person name="Ortega D.R."/>
            <person name="Lee T.K."/>
            <person name="Vierheilig J."/>
            <person name="Daims H."/>
            <person name="Horn M."/>
            <person name="Wagner M."/>
            <person name="Jensen G.J."/>
            <person name="Kyrpides N.C."/>
            <person name="Koonin E.V."/>
            <person name="Woyke T."/>
        </authorList>
    </citation>
    <scope>NUCLEOTIDE SEQUENCE</scope>
    <source>
        <strain evidence="1">HKV1</strain>
    </source>
</reference>